<dbReference type="EMBL" id="FQXG01000008">
    <property type="protein sequence ID" value="SHI15449.1"/>
    <property type="molecule type" value="Genomic_DNA"/>
</dbReference>
<dbReference type="OrthoDB" id="267579at2"/>
<protein>
    <submittedName>
        <fullName evidence="8">S1/P1 Nuclease</fullName>
    </submittedName>
</protein>
<dbReference type="Gene3D" id="1.10.575.10">
    <property type="entry name" value="P1 Nuclease"/>
    <property type="match status" value="1"/>
</dbReference>
<keyword evidence="2" id="KW-0479">Metal-binding</keyword>
<evidence type="ECO:0000256" key="6">
    <source>
        <dbReference type="ARBA" id="ARBA00023180"/>
    </source>
</evidence>
<keyword evidence="6" id="KW-0325">Glycoprotein</keyword>
<dbReference type="Proteomes" id="UP000184268">
    <property type="component" value="Unassembled WGS sequence"/>
</dbReference>
<organism evidence="8 9">
    <name type="scientific">Ferrimonas marina</name>
    <dbReference type="NCBI Taxonomy" id="299255"/>
    <lineage>
        <taxon>Bacteria</taxon>
        <taxon>Pseudomonadati</taxon>
        <taxon>Pseudomonadota</taxon>
        <taxon>Gammaproteobacteria</taxon>
        <taxon>Alteromonadales</taxon>
        <taxon>Ferrimonadaceae</taxon>
        <taxon>Ferrimonas</taxon>
    </lineage>
</organism>
<dbReference type="AlphaFoldDB" id="A0A1M5YU65"/>
<keyword evidence="1" id="KW-0540">Nuclease</keyword>
<dbReference type="GO" id="GO:0046872">
    <property type="term" value="F:metal ion binding"/>
    <property type="evidence" value="ECO:0007669"/>
    <property type="project" value="UniProtKB-KW"/>
</dbReference>
<evidence type="ECO:0000256" key="3">
    <source>
        <dbReference type="ARBA" id="ARBA00022759"/>
    </source>
</evidence>
<keyword evidence="9" id="KW-1185">Reference proteome</keyword>
<evidence type="ECO:0000256" key="2">
    <source>
        <dbReference type="ARBA" id="ARBA00022723"/>
    </source>
</evidence>
<dbReference type="GO" id="GO:0016788">
    <property type="term" value="F:hydrolase activity, acting on ester bonds"/>
    <property type="evidence" value="ECO:0007669"/>
    <property type="project" value="InterPro"/>
</dbReference>
<dbReference type="STRING" id="299255.SAMN02745129_4436"/>
<evidence type="ECO:0000256" key="4">
    <source>
        <dbReference type="ARBA" id="ARBA00022801"/>
    </source>
</evidence>
<dbReference type="InterPro" id="IPR008947">
    <property type="entry name" value="PLipase_C/P1_nuclease_dom_sf"/>
</dbReference>
<dbReference type="Pfam" id="PF02265">
    <property type="entry name" value="S1-P1_nuclease"/>
    <property type="match status" value="1"/>
</dbReference>
<proteinExistence type="predicted"/>
<gene>
    <name evidence="8" type="ORF">SAMN02745129_4436</name>
</gene>
<sequence>MRSILVMLSSLVLAGQAAAFNFDAHVIGAEHSFRMMPESLQQQYEQEAEALLELIEETELLDQEQMLFMTRYEFASRFAQLSILPDLVRRTELPETYRILGLTMPDSVAALPEKAGSMGHYINIGYQSGDDGYLPGQPGSEVAVKVPNVTTVLPAFKTALPEVSGVERALVNAYLTHLVFDATQPMHSIARVTEEYPMGDLGGNATCFQPDPIQGGCARNLHSLFDGLAGWTERLRLGLTAEQGLAEIAASEMPAELTRQYLPIAQLAMESSQYAEAIYAPVLEGPIQSKAERDAYREAWQPIMMGRLNLAAYRLADLHHQFNDGKVAAN</sequence>
<dbReference type="GO" id="GO:0006308">
    <property type="term" value="P:DNA catabolic process"/>
    <property type="evidence" value="ECO:0007669"/>
    <property type="project" value="InterPro"/>
</dbReference>
<evidence type="ECO:0000256" key="5">
    <source>
        <dbReference type="ARBA" id="ARBA00023157"/>
    </source>
</evidence>
<feature type="signal peptide" evidence="7">
    <location>
        <begin position="1"/>
        <end position="19"/>
    </location>
</feature>
<evidence type="ECO:0000256" key="7">
    <source>
        <dbReference type="SAM" id="SignalP"/>
    </source>
</evidence>
<name>A0A1M5YU65_9GAMM</name>
<keyword evidence="4" id="KW-0378">Hydrolase</keyword>
<keyword evidence="7" id="KW-0732">Signal</keyword>
<dbReference type="InterPro" id="IPR003154">
    <property type="entry name" value="S1/P1nuclease"/>
</dbReference>
<reference evidence="8 9" key="1">
    <citation type="submission" date="2016-11" db="EMBL/GenBank/DDBJ databases">
        <authorList>
            <person name="Jaros S."/>
            <person name="Januszkiewicz K."/>
            <person name="Wedrychowicz H."/>
        </authorList>
    </citation>
    <scope>NUCLEOTIDE SEQUENCE [LARGE SCALE GENOMIC DNA]</scope>
    <source>
        <strain evidence="8 9">DSM 16917</strain>
    </source>
</reference>
<evidence type="ECO:0000313" key="9">
    <source>
        <dbReference type="Proteomes" id="UP000184268"/>
    </source>
</evidence>
<dbReference type="GO" id="GO:0004519">
    <property type="term" value="F:endonuclease activity"/>
    <property type="evidence" value="ECO:0007669"/>
    <property type="project" value="UniProtKB-KW"/>
</dbReference>
<dbReference type="RefSeq" id="WP_082766669.1">
    <property type="nucleotide sequence ID" value="NZ_FQXG01000008.1"/>
</dbReference>
<evidence type="ECO:0000256" key="1">
    <source>
        <dbReference type="ARBA" id="ARBA00022722"/>
    </source>
</evidence>
<dbReference type="SUPFAM" id="SSF48537">
    <property type="entry name" value="Phospholipase C/P1 nuclease"/>
    <property type="match status" value="1"/>
</dbReference>
<feature type="chain" id="PRO_5012432113" evidence="7">
    <location>
        <begin position="20"/>
        <end position="330"/>
    </location>
</feature>
<evidence type="ECO:0000313" key="8">
    <source>
        <dbReference type="EMBL" id="SHI15449.1"/>
    </source>
</evidence>
<accession>A0A1M5YU65</accession>
<dbReference type="GO" id="GO:0003676">
    <property type="term" value="F:nucleic acid binding"/>
    <property type="evidence" value="ECO:0007669"/>
    <property type="project" value="InterPro"/>
</dbReference>
<keyword evidence="5" id="KW-1015">Disulfide bond</keyword>
<keyword evidence="3" id="KW-0255">Endonuclease</keyword>